<evidence type="ECO:0000256" key="2">
    <source>
        <dbReference type="ARBA" id="ARBA00005697"/>
    </source>
</evidence>
<evidence type="ECO:0000256" key="6">
    <source>
        <dbReference type="ARBA" id="ARBA00023136"/>
    </source>
</evidence>
<dbReference type="PANTHER" id="PTHR43337:SF1">
    <property type="entry name" value="XANTHINE_URACIL PERMEASE C887.17-RELATED"/>
    <property type="match status" value="1"/>
</dbReference>
<feature type="transmembrane region" description="Helical" evidence="8">
    <location>
        <begin position="1709"/>
        <end position="1729"/>
    </location>
</feature>
<feature type="transmembrane region" description="Helical" evidence="8">
    <location>
        <begin position="1873"/>
        <end position="1893"/>
    </location>
</feature>
<evidence type="ECO:0000256" key="3">
    <source>
        <dbReference type="ARBA" id="ARBA00022448"/>
    </source>
</evidence>
<dbReference type="STRING" id="5454.A0A163L9R1"/>
<reference evidence="9 10" key="1">
    <citation type="journal article" date="2016" name="Sci. Rep.">
        <title>Draft genome sequencing and secretome analysis of fungal phytopathogen Ascochyta rabiei provides insight into the necrotrophic effector repertoire.</title>
        <authorList>
            <person name="Verma S."/>
            <person name="Gazara R.K."/>
            <person name="Nizam S."/>
            <person name="Parween S."/>
            <person name="Chattopadhyay D."/>
            <person name="Verma P.K."/>
        </authorList>
    </citation>
    <scope>NUCLEOTIDE SEQUENCE [LARGE SCALE GENOMIC DNA]</scope>
    <source>
        <strain evidence="9 10">ArDII</strain>
    </source>
</reference>
<dbReference type="InterPro" id="IPR021391">
    <property type="entry name" value="DUF3027"/>
</dbReference>
<feature type="transmembrane region" description="Helical" evidence="8">
    <location>
        <begin position="1798"/>
        <end position="1821"/>
    </location>
</feature>
<dbReference type="InterPro" id="IPR006043">
    <property type="entry name" value="NCS2"/>
</dbReference>
<feature type="transmembrane region" description="Helical" evidence="8">
    <location>
        <begin position="2141"/>
        <end position="2163"/>
    </location>
</feature>
<keyword evidence="10" id="KW-1185">Reference proteome</keyword>
<feature type="transmembrane region" description="Helical" evidence="8">
    <location>
        <begin position="1900"/>
        <end position="1918"/>
    </location>
</feature>
<comment type="similarity">
    <text evidence="2">Belongs to the nucleobase:cation symporter-2 (NCS2) (TC 2.A.40) family. Azg-like subfamily.</text>
</comment>
<dbReference type="PANTHER" id="PTHR43337">
    <property type="entry name" value="XANTHINE/URACIL PERMEASE C887.17-RELATED"/>
    <property type="match status" value="1"/>
</dbReference>
<keyword evidence="6 8" id="KW-0472">Membrane</keyword>
<dbReference type="InterPro" id="IPR045018">
    <property type="entry name" value="Azg-like"/>
</dbReference>
<evidence type="ECO:0000256" key="1">
    <source>
        <dbReference type="ARBA" id="ARBA00004127"/>
    </source>
</evidence>
<keyword evidence="3" id="KW-0813">Transport</keyword>
<dbReference type="GO" id="GO:0005886">
    <property type="term" value="C:plasma membrane"/>
    <property type="evidence" value="ECO:0007669"/>
    <property type="project" value="TreeGrafter"/>
</dbReference>
<name>A0A163L9R1_DIDRA</name>
<keyword evidence="4 8" id="KW-0812">Transmembrane</keyword>
<keyword evidence="5 8" id="KW-1133">Transmembrane helix</keyword>
<proteinExistence type="inferred from homology"/>
<feature type="compositionally biased region" description="Basic residues" evidence="7">
    <location>
        <begin position="1097"/>
        <end position="1110"/>
    </location>
</feature>
<feature type="transmembrane region" description="Helical" evidence="8">
    <location>
        <begin position="1750"/>
        <end position="1778"/>
    </location>
</feature>
<evidence type="ECO:0000313" key="10">
    <source>
        <dbReference type="Proteomes" id="UP000076837"/>
    </source>
</evidence>
<feature type="region of interest" description="Disordered" evidence="7">
    <location>
        <begin position="1654"/>
        <end position="1679"/>
    </location>
</feature>
<dbReference type="GO" id="GO:0005345">
    <property type="term" value="F:purine nucleobase transmembrane transporter activity"/>
    <property type="evidence" value="ECO:0007669"/>
    <property type="project" value="TreeGrafter"/>
</dbReference>
<feature type="transmembrane region" description="Helical" evidence="8">
    <location>
        <begin position="1833"/>
        <end position="1853"/>
    </location>
</feature>
<dbReference type="GO" id="GO:0012505">
    <property type="term" value="C:endomembrane system"/>
    <property type="evidence" value="ECO:0007669"/>
    <property type="project" value="UniProtKB-SubCell"/>
</dbReference>
<dbReference type="Gene3D" id="3.30.565.10">
    <property type="entry name" value="Histidine kinase-like ATPase, C-terminal domain"/>
    <property type="match status" value="1"/>
</dbReference>
<feature type="compositionally biased region" description="Basic and acidic residues" evidence="7">
    <location>
        <begin position="1113"/>
        <end position="1124"/>
    </location>
</feature>
<dbReference type="InterPro" id="IPR036890">
    <property type="entry name" value="HATPase_C_sf"/>
</dbReference>
<gene>
    <name evidence="9" type="ORF">ST47_g1308</name>
</gene>
<evidence type="ECO:0000256" key="8">
    <source>
        <dbReference type="SAM" id="Phobius"/>
    </source>
</evidence>
<protein>
    <recommendedName>
        <fullName evidence="11">DUF3027 domain-containing protein</fullName>
    </recommendedName>
</protein>
<accession>A0A163L9R1</accession>
<dbReference type="SUPFAM" id="SSF55874">
    <property type="entry name" value="ATPase domain of HSP90 chaperone/DNA topoisomerase II/histidine kinase"/>
    <property type="match status" value="1"/>
</dbReference>
<dbReference type="EMBL" id="JYNV01000060">
    <property type="protein sequence ID" value="KZM27605.1"/>
    <property type="molecule type" value="Genomic_DNA"/>
</dbReference>
<evidence type="ECO:0000313" key="9">
    <source>
        <dbReference type="EMBL" id="KZM27605.1"/>
    </source>
</evidence>
<feature type="transmembrane region" description="Helical" evidence="8">
    <location>
        <begin position="1954"/>
        <end position="1978"/>
    </location>
</feature>
<evidence type="ECO:0008006" key="11">
    <source>
        <dbReference type="Google" id="ProtNLM"/>
    </source>
</evidence>
<feature type="transmembrane region" description="Helical" evidence="8">
    <location>
        <begin position="2046"/>
        <end position="2066"/>
    </location>
</feature>
<sequence>MRSSLPERQSSTCMKAWAVVVAAGPEDTHATISELALLPGPDALVAPEWLPWDQRIRPGDLSVGDLLAPPAEDPRLVPGYVATGDPEVDEVALEIGLGRKQVMSLEGRLDAAQRWFDGDFGPESEMAKAAPSTCGLCGFFLPLAGSLHAAFGVCGNELSADGRVVSVSYGCGAHSDTSLPLGAGSPQFDAFDDGAVELIAVPARPSSAVAVEDSAGYRDRLLTELAQNAADAAAREGVQGSLWVDVDGRTLTVANTGRPLDESGVHALTALRASNKVDADEGVTGRFGVGFSAVLSVSDEVELRSSTGSIRFSASHTLREIESRELPVPETGVPVLRLVWPSGELPSDGADSEVVLTLRPDVDAAALLSQMTREAVDLLLELPALGSIRLGEKTFRRSERVLDSGLVEIAIGDRTWWQYTAPNARWLVPVRDGVVEPVADDVLRAPTRSDEELSIPAIIIADIAMQPDRRRIMPAAPIAPLAEGYAKFLAALPPRQRTALVPIPAFARSETDSLLREALLKELQENEWLPVVGEPDRAPQRASVVPGLGDDLAELLTDIIGGLVVPELSGPKHERALAAVSTHRIGLARIAELLSGSEREPKWWNRLYSALEPLVIDTLAVEELGTLPVPLSDGRTVTGPRTVVVGVELGEDAPSVQWTRLVHPVAVHPLLSRLGAQTASATDLLSDPALRALIEDAADQDDSVATELAQVVLGLAAHVAPGALPSWIGEVLLPDSEGELRSADQLLLPGAPLASVLVEDSPFGIVDADFVQRVGEQALRVVGVGWGFTVVREELPSGPDRDLDAEDAWWDTLDEDPEYIEAVRDLDLVDEDRWPQALSLLVESPATRALLTDRRGYTAWWLRSNAELGGEVLGLLRAPGDRTFEGLLDAAEHPDAGFFSGLLASDTVDDPELAQLLLDRLADPLRMPASAVVARTHRLLGEAAQRRVLDLEELHLPPFVRGLSGDLVDPGDALVLDRPWLGAALPAQRVVLGSFETADALADLLDVATASASVHGRVSSTGVVTTWANEPQAVLGFAALGREVPSGEVVIHHELTVELTGAVETTVIVPWWVDSDGVHHVMLGTRQRSESADGVARGRRRRHHRQRRNPRVVADRDAAHDRASGSETAYRSSADRRIDVDRSARDERIEAHLHANPPTRSGEIDRNRFVFVPVGPRDDERDTRDFGCRRDPSSCLAEAREDGNAREPRPVHDRRRILPRLPGCPLDDRCTGRLGVRDDVGRGVDLGNRADQKAPGAGYFCRACGQGRTDLRSLIVVDVDDAIVLDHVELLEARVVSDRLCGIGIADDNETVHVEKIQSFGGDRRVELTVHQGLDRGSRFESETAENPSAGVLGGEGVELRGRVDADDHRGLVCKFRVSASGVGDLPVDIGDQLLAVGFATHCLRCGLRRDLPRSCVVAVGRILRDGRGDRGKCAVQVFVDARVEREDQVGLERSDLFDADRGFGIAADDGRFGSAPRAGDPWPRAVDVRFARVLVDHSDGLDAQSQQSLLVVVTDGDDPLWFGIDRGAAESVIDRDGEGATTGTRRTTCCVVVRTAGDECCADQGDHSNGCQSRPTSSAFPTISVGDLHGYVVPFSIDKLRPTLKCRTGALLCALVTAHSCASLNGEQSEAEETDSDTRVTDRECIRPTIAAHRDHDRGDHPQRGADDQCRRGDGERTNMAAPGKILDTYFKISERGSTISTEIRGGVVTFVAMAYIVVLNPLILGSFSADDAAAKTDVLGNILPVNQVAAVTALVAGLMSIVFGVVANYPFAIAAGLGINSLLAVTIAPQVTWPEAMGLVVIDGVIIVLLALTGFRTAVFNAIPSALKSAIAAGIGMFIAFIGLVDAGFVRRIPDAAGTTVPVGLGINGSIASWPTVVFIFGVLLMGVLVVRKVRGGLLIGIVVTTILAAIIEAVADVGPSLGTNPKGWNLSIPAIPEMLGGMPDLSLVGDVSIFGAFTRIGVLAASLLVFTLVLANFFDAMGTMTGLGKEAGLTDKDGNLPNVGRALVVEGAGAIVGGGASASSNTVFVESASGIAEGARTGLANVVTGLLFLVAMFLTPLYSVVPIEAAAPALVVVGALMIGQVRDIDFTKFSVALPAFLTMIVMPFTYSIANGIGVGFISWVVLHAASGGIKKIHPLLWIVAALFVAYFTVGPITDALT</sequence>
<evidence type="ECO:0000256" key="4">
    <source>
        <dbReference type="ARBA" id="ARBA00022692"/>
    </source>
</evidence>
<feature type="compositionally biased region" description="Basic and acidic residues" evidence="7">
    <location>
        <begin position="1654"/>
        <end position="1678"/>
    </location>
</feature>
<comment type="caution">
    <text evidence="9">The sequence shown here is derived from an EMBL/GenBank/DDBJ whole genome shotgun (WGS) entry which is preliminary data.</text>
</comment>
<evidence type="ECO:0000256" key="5">
    <source>
        <dbReference type="ARBA" id="ARBA00022989"/>
    </source>
</evidence>
<comment type="subcellular location">
    <subcellularLocation>
        <location evidence="1">Endomembrane system</location>
        <topology evidence="1">Multi-pass membrane protein</topology>
    </subcellularLocation>
</comment>
<feature type="transmembrane region" description="Helical" evidence="8">
    <location>
        <begin position="2100"/>
        <end position="2129"/>
    </location>
</feature>
<dbReference type="Pfam" id="PF00860">
    <property type="entry name" value="Xan_ur_permease"/>
    <property type="match status" value="1"/>
</dbReference>
<dbReference type="Pfam" id="PF11228">
    <property type="entry name" value="DUF3027"/>
    <property type="match status" value="1"/>
</dbReference>
<organism evidence="9 10">
    <name type="scientific">Didymella rabiei</name>
    <name type="common">Chickpea ascochyta blight fungus</name>
    <name type="synonym">Mycosphaerella rabiei</name>
    <dbReference type="NCBI Taxonomy" id="5454"/>
    <lineage>
        <taxon>Eukaryota</taxon>
        <taxon>Fungi</taxon>
        <taxon>Dikarya</taxon>
        <taxon>Ascomycota</taxon>
        <taxon>Pezizomycotina</taxon>
        <taxon>Dothideomycetes</taxon>
        <taxon>Pleosporomycetidae</taxon>
        <taxon>Pleosporales</taxon>
        <taxon>Pleosporineae</taxon>
        <taxon>Didymellaceae</taxon>
        <taxon>Ascochyta</taxon>
    </lineage>
</organism>
<feature type="region of interest" description="Disordered" evidence="7">
    <location>
        <begin position="1085"/>
        <end position="1139"/>
    </location>
</feature>
<dbReference type="NCBIfam" id="NF047352">
    <property type="entry name" value="P_loop_sacsin"/>
    <property type="match status" value="1"/>
</dbReference>
<evidence type="ECO:0000256" key="7">
    <source>
        <dbReference type="SAM" id="MobiDB-lite"/>
    </source>
</evidence>
<dbReference type="Proteomes" id="UP000076837">
    <property type="component" value="Unassembled WGS sequence"/>
</dbReference>